<keyword evidence="3" id="KW-1185">Reference proteome</keyword>
<feature type="compositionally biased region" description="Polar residues" evidence="1">
    <location>
        <begin position="140"/>
        <end position="149"/>
    </location>
</feature>
<proteinExistence type="predicted"/>
<name>A0ABD1VVY6_9LAMI</name>
<dbReference type="AlphaFoldDB" id="A0ABD1VVY6"/>
<sequence>MEFLIVDTRSAYHGVLGRPTLKDLHAVISIHNMAIKFPMPGGVAKVRRNQTETRACYMNALRKVAKREDIAPAVMTIHSEPMDLDHREPDEKMILDEGLDPRIIGSDSLASPVEELEAFPVNSSEEWRNSTRLPRPQNPPRKSSTTIQTEEWRNSTRLPGRI</sequence>
<comment type="caution">
    <text evidence="2">The sequence shown here is derived from an EMBL/GenBank/DDBJ whole genome shotgun (WGS) entry which is preliminary data.</text>
</comment>
<evidence type="ECO:0000313" key="2">
    <source>
        <dbReference type="EMBL" id="KAL2541450.1"/>
    </source>
</evidence>
<gene>
    <name evidence="2" type="ORF">Adt_02428</name>
</gene>
<dbReference type="EMBL" id="JBFOLK010000001">
    <property type="protein sequence ID" value="KAL2541450.1"/>
    <property type="molecule type" value="Genomic_DNA"/>
</dbReference>
<evidence type="ECO:0000256" key="1">
    <source>
        <dbReference type="SAM" id="MobiDB-lite"/>
    </source>
</evidence>
<evidence type="ECO:0000313" key="3">
    <source>
        <dbReference type="Proteomes" id="UP001604336"/>
    </source>
</evidence>
<organism evidence="2 3">
    <name type="scientific">Abeliophyllum distichum</name>
    <dbReference type="NCBI Taxonomy" id="126358"/>
    <lineage>
        <taxon>Eukaryota</taxon>
        <taxon>Viridiplantae</taxon>
        <taxon>Streptophyta</taxon>
        <taxon>Embryophyta</taxon>
        <taxon>Tracheophyta</taxon>
        <taxon>Spermatophyta</taxon>
        <taxon>Magnoliopsida</taxon>
        <taxon>eudicotyledons</taxon>
        <taxon>Gunneridae</taxon>
        <taxon>Pentapetalae</taxon>
        <taxon>asterids</taxon>
        <taxon>lamiids</taxon>
        <taxon>Lamiales</taxon>
        <taxon>Oleaceae</taxon>
        <taxon>Forsythieae</taxon>
        <taxon>Abeliophyllum</taxon>
    </lineage>
</organism>
<feature type="region of interest" description="Disordered" evidence="1">
    <location>
        <begin position="120"/>
        <end position="162"/>
    </location>
</feature>
<protein>
    <submittedName>
        <fullName evidence="2">Uncharacterized protein</fullName>
    </submittedName>
</protein>
<accession>A0ABD1VVY6</accession>
<reference evidence="3" key="1">
    <citation type="submission" date="2024-07" db="EMBL/GenBank/DDBJ databases">
        <title>Two chromosome-level genome assemblies of Korean endemic species Abeliophyllum distichum and Forsythia ovata (Oleaceae).</title>
        <authorList>
            <person name="Jang H."/>
        </authorList>
    </citation>
    <scope>NUCLEOTIDE SEQUENCE [LARGE SCALE GENOMIC DNA]</scope>
</reference>
<dbReference type="Proteomes" id="UP001604336">
    <property type="component" value="Unassembled WGS sequence"/>
</dbReference>